<dbReference type="AlphaFoldDB" id="A0A7H0LJK6"/>
<evidence type="ECO:0000313" key="1">
    <source>
        <dbReference type="EMBL" id="QNQ09859.1"/>
    </source>
</evidence>
<dbReference type="PANTHER" id="PTHR43747:SF4">
    <property type="entry name" value="FLAVIN-DEPENDENT TRYPTOPHAN HALOGENASE"/>
    <property type="match status" value="1"/>
</dbReference>
<dbReference type="KEGG" id="spap:H3Z74_00945"/>
<reference evidence="1 2" key="1">
    <citation type="submission" date="2020-09" db="EMBL/GenBank/DDBJ databases">
        <title>Sphingomonas sp., a new species isolated from pork steak.</title>
        <authorList>
            <person name="Heidler von Heilborn D."/>
        </authorList>
    </citation>
    <scope>NUCLEOTIDE SEQUENCE [LARGE SCALE GENOMIC DNA]</scope>
    <source>
        <strain evidence="2">S8-3T</strain>
    </source>
</reference>
<dbReference type="Proteomes" id="UP000516148">
    <property type="component" value="Chromosome"/>
</dbReference>
<name>A0A7H0LJK6_9SPHN</name>
<gene>
    <name evidence="1" type="ORF">H3Z74_00945</name>
</gene>
<dbReference type="RefSeq" id="WP_187762168.1">
    <property type="nucleotide sequence ID" value="NZ_CP061038.1"/>
</dbReference>
<sequence length="504" mass="55132">MSDTRPNHVVIVGRDAALWLSASVIQRALGPAGISVEAVELPTRLQPGDIIVTQPAIEALHNQLRLDEAALLRTTGGSFSFGQNFVDSSGATPSFMHASGAYGAPIDGNAFFPYWVKARSFGLDVALEDFCLTAAAAKQGRMMLPDETTEIFGRTDYGYHLPALPYIATLKTLAARLGVVIHHTATVAAEHDQGGIRAISLDDGHRIEGALFVDATGPEALLIGEALGVGRDEWRPQFGIDRRLSTQAPRFLSVPAYGEIRAWRDGWLGLYPSQAATHVVQHYSSACCNDGDAMRAMATVSGLSVSGLSVSDATLRTFDPGRRHVAWQGNCVAIGEAACTLDPIHGVDLHAIQLGLVHLLQLFPVTADFSAERAEYNRLMHSSLERIRDFQSAWYALNRYGNSPFWTQAREAARPDALAHKIATFQARGDIAPMEDESFSFDSWQALFVGLGLMPESWSPAIDRTSPERMKQEFRRILAFVKEQVLKQPTHELYLDNFCRSEAA</sequence>
<dbReference type="PANTHER" id="PTHR43747">
    <property type="entry name" value="FAD-BINDING PROTEIN"/>
    <property type="match status" value="1"/>
</dbReference>
<dbReference type="InterPro" id="IPR050816">
    <property type="entry name" value="Flavin-dep_Halogenase_NPB"/>
</dbReference>
<dbReference type="EMBL" id="CP061038">
    <property type="protein sequence ID" value="QNQ09859.1"/>
    <property type="molecule type" value="Genomic_DNA"/>
</dbReference>
<dbReference type="InterPro" id="IPR036188">
    <property type="entry name" value="FAD/NAD-bd_sf"/>
</dbReference>
<organism evidence="1 2">
    <name type="scientific">Sphingomonas alpina</name>
    <dbReference type="NCBI Taxonomy" id="653931"/>
    <lineage>
        <taxon>Bacteria</taxon>
        <taxon>Pseudomonadati</taxon>
        <taxon>Pseudomonadota</taxon>
        <taxon>Alphaproteobacteria</taxon>
        <taxon>Sphingomonadales</taxon>
        <taxon>Sphingomonadaceae</taxon>
        <taxon>Sphingomonas</taxon>
    </lineage>
</organism>
<keyword evidence="2" id="KW-1185">Reference proteome</keyword>
<dbReference type="InterPro" id="IPR006905">
    <property type="entry name" value="Flavin_halogenase"/>
</dbReference>
<dbReference type="GO" id="GO:0004497">
    <property type="term" value="F:monooxygenase activity"/>
    <property type="evidence" value="ECO:0007669"/>
    <property type="project" value="InterPro"/>
</dbReference>
<evidence type="ECO:0000313" key="2">
    <source>
        <dbReference type="Proteomes" id="UP000516148"/>
    </source>
</evidence>
<dbReference type="Gene3D" id="3.50.50.60">
    <property type="entry name" value="FAD/NAD(P)-binding domain"/>
    <property type="match status" value="1"/>
</dbReference>
<dbReference type="SUPFAM" id="SSF51905">
    <property type="entry name" value="FAD/NAD(P)-binding domain"/>
    <property type="match status" value="1"/>
</dbReference>
<protein>
    <submittedName>
        <fullName evidence="1">Tryptophan 7-halogenase</fullName>
    </submittedName>
</protein>
<proteinExistence type="predicted"/>
<dbReference type="Pfam" id="PF04820">
    <property type="entry name" value="Trp_halogenase"/>
    <property type="match status" value="1"/>
</dbReference>
<accession>A0A7H0LJK6</accession>